<feature type="region of interest" description="Disordered" evidence="2">
    <location>
        <begin position="539"/>
        <end position="721"/>
    </location>
</feature>
<keyword evidence="1" id="KW-0040">ANK repeat</keyword>
<name>A0AAD9QM86_ACRCE</name>
<dbReference type="InterPro" id="IPR040133">
    <property type="entry name" value="SNCAIP"/>
</dbReference>
<dbReference type="EMBL" id="JARQWQ010000024">
    <property type="protein sequence ID" value="KAK2563724.1"/>
    <property type="molecule type" value="Genomic_DNA"/>
</dbReference>
<reference evidence="3" key="2">
    <citation type="journal article" date="2023" name="Science">
        <title>Genomic signatures of disease resistance in endangered staghorn corals.</title>
        <authorList>
            <person name="Vollmer S.V."/>
            <person name="Selwyn J.D."/>
            <person name="Despard B.A."/>
            <person name="Roesel C.L."/>
        </authorList>
    </citation>
    <scope>NUCLEOTIDE SEQUENCE</scope>
    <source>
        <strain evidence="3">K2</strain>
    </source>
</reference>
<keyword evidence="4" id="KW-1185">Reference proteome</keyword>
<dbReference type="SUPFAM" id="SSF48403">
    <property type="entry name" value="Ankyrin repeat"/>
    <property type="match status" value="1"/>
</dbReference>
<dbReference type="Pfam" id="PF12796">
    <property type="entry name" value="Ank_2"/>
    <property type="match status" value="2"/>
</dbReference>
<proteinExistence type="predicted"/>
<protein>
    <submittedName>
        <fullName evidence="3">Synphilin-1</fullName>
    </submittedName>
</protein>
<organism evidence="3 4">
    <name type="scientific">Acropora cervicornis</name>
    <name type="common">Staghorn coral</name>
    <dbReference type="NCBI Taxonomy" id="6130"/>
    <lineage>
        <taxon>Eukaryota</taxon>
        <taxon>Metazoa</taxon>
        <taxon>Cnidaria</taxon>
        <taxon>Anthozoa</taxon>
        <taxon>Hexacorallia</taxon>
        <taxon>Scleractinia</taxon>
        <taxon>Astrocoeniina</taxon>
        <taxon>Acroporidae</taxon>
        <taxon>Acropora</taxon>
    </lineage>
</organism>
<accession>A0AAD9QM86</accession>
<dbReference type="PROSITE" id="PS50088">
    <property type="entry name" value="ANK_REPEAT"/>
    <property type="match status" value="1"/>
</dbReference>
<dbReference type="PANTHER" id="PTHR22882:SF3">
    <property type="entry name" value="SYNPHILIN-1"/>
    <property type="match status" value="1"/>
</dbReference>
<dbReference type="InterPro" id="IPR036770">
    <property type="entry name" value="Ankyrin_rpt-contain_sf"/>
</dbReference>
<feature type="compositionally biased region" description="Basic and acidic residues" evidence="2">
    <location>
        <begin position="382"/>
        <end position="405"/>
    </location>
</feature>
<feature type="region of interest" description="Disordered" evidence="2">
    <location>
        <begin position="783"/>
        <end position="813"/>
    </location>
</feature>
<reference evidence="3" key="1">
    <citation type="journal article" date="2023" name="G3 (Bethesda)">
        <title>Whole genome assembly and annotation of the endangered Caribbean coral Acropora cervicornis.</title>
        <authorList>
            <person name="Selwyn J.D."/>
            <person name="Vollmer S.V."/>
        </authorList>
    </citation>
    <scope>NUCLEOTIDE SEQUENCE</scope>
    <source>
        <strain evidence="3">K2</strain>
    </source>
</reference>
<dbReference type="Proteomes" id="UP001249851">
    <property type="component" value="Unassembled WGS sequence"/>
</dbReference>
<feature type="repeat" description="ANK" evidence="1">
    <location>
        <begin position="291"/>
        <end position="323"/>
    </location>
</feature>
<dbReference type="PANTHER" id="PTHR22882">
    <property type="entry name" value="SYNPHILIN-1"/>
    <property type="match status" value="1"/>
</dbReference>
<feature type="compositionally biased region" description="Basic and acidic residues" evidence="2">
    <location>
        <begin position="444"/>
        <end position="461"/>
    </location>
</feature>
<dbReference type="Gene3D" id="1.25.40.20">
    <property type="entry name" value="Ankyrin repeat-containing domain"/>
    <property type="match status" value="2"/>
</dbReference>
<evidence type="ECO:0000256" key="2">
    <source>
        <dbReference type="SAM" id="MobiDB-lite"/>
    </source>
</evidence>
<feature type="region of interest" description="Disordered" evidence="2">
    <location>
        <begin position="362"/>
        <end position="478"/>
    </location>
</feature>
<feature type="compositionally biased region" description="Low complexity" evidence="2">
    <location>
        <begin position="462"/>
        <end position="478"/>
    </location>
</feature>
<feature type="compositionally biased region" description="Low complexity" evidence="2">
    <location>
        <begin position="539"/>
        <end position="558"/>
    </location>
</feature>
<dbReference type="PROSITE" id="PS50297">
    <property type="entry name" value="ANK_REP_REGION"/>
    <property type="match status" value="1"/>
</dbReference>
<feature type="compositionally biased region" description="Low complexity" evidence="2">
    <location>
        <begin position="609"/>
        <end position="618"/>
    </location>
</feature>
<feature type="compositionally biased region" description="Basic and acidic residues" evidence="2">
    <location>
        <begin position="18"/>
        <end position="27"/>
    </location>
</feature>
<feature type="region of interest" description="Disordered" evidence="2">
    <location>
        <begin position="1"/>
        <end position="37"/>
    </location>
</feature>
<gene>
    <name evidence="3" type="ORF">P5673_012709</name>
</gene>
<dbReference type="AlphaFoldDB" id="A0AAD9QM86"/>
<comment type="caution">
    <text evidence="3">The sequence shown here is derived from an EMBL/GenBank/DDBJ whole genome shotgun (WGS) entry which is preliminary data.</text>
</comment>
<feature type="compositionally biased region" description="Basic and acidic residues" evidence="2">
    <location>
        <begin position="586"/>
        <end position="595"/>
    </location>
</feature>
<dbReference type="GO" id="GO:0031625">
    <property type="term" value="F:ubiquitin protein ligase binding"/>
    <property type="evidence" value="ECO:0007669"/>
    <property type="project" value="TreeGrafter"/>
</dbReference>
<sequence length="813" mass="90197">MFKLYKANKGGKLSQNTRDSHASDKASRRTAKQRNPVLTNILEESNSPEEPRSFEQDELYLEDTASLLNINGDSALNGNNFASSNYAQLQNNGLWESQPRAQSKQSIVNGEDASRAQHLKISKVQTSILKVRDWSKTNGNLDRDDWKDIFFESACEGDLKRLQDAYSKLDGTSELVVRITDAFGNTALHKAAEAGSLSTLQWLVSRLPNDCLGNITNGENLSLLAVAVKYGSVQCIDWLLEETSAADEISNLTSRSALIHEAIQHEQDGSLRCLLAYIRDKHLELDVTDSSGVTLAHVAAREGQISCLQALVDHNIDVTSEDKDGRSPADYAYAAGQTSCGRYLVMEESCWLLSVLENHTRTGLPNRPEVVGGDLSDTSSTEDSKSLDDRFGSKRPDSPQSDRSRISGSPDGESPKGTANERSRYQYHTIGSDHRPLPSKSRRHFEVIEPQKRRLEARESMDSAGSNASSMMSDSSSDNSAMQLIMAKQIAANTRRLVLSKHAQMVEESPLIRIKLLPDASLSMSEDKPHVKAWGNVSVVQPGSSVSPSSSRSQSPPRTNSGSSRDECSKLKRSNATVSSYARNAVRNDRTETPSRPKPIANRRNAPASSSDSTISSDSDVELDKQRSNAPRIRRANFVTNRMKQHSGNITGPRQSTDESEKRKISKTGPWKESLKEQTDQNKQIGVNKPREPPKPPVRTVSRDSVSARARSRDDGAKSTCTPHTAVLRDREPHMIRLTGSECDRTMLRDNMSVHGLVPRNPVRDGLGSSRTTPFQRPVRLIEENTNSFNQSPYALRDYQQDDRPWYETDEYD</sequence>
<feature type="compositionally biased region" description="Low complexity" evidence="2">
    <location>
        <begin position="698"/>
        <end position="709"/>
    </location>
</feature>
<feature type="compositionally biased region" description="Polar residues" evidence="2">
    <location>
        <begin position="784"/>
        <end position="793"/>
    </location>
</feature>
<evidence type="ECO:0000313" key="3">
    <source>
        <dbReference type="EMBL" id="KAK2563724.1"/>
    </source>
</evidence>
<dbReference type="SMART" id="SM00248">
    <property type="entry name" value="ANK"/>
    <property type="match status" value="4"/>
</dbReference>
<evidence type="ECO:0000256" key="1">
    <source>
        <dbReference type="PROSITE-ProRule" id="PRU00023"/>
    </source>
</evidence>
<dbReference type="InterPro" id="IPR002110">
    <property type="entry name" value="Ankyrin_rpt"/>
</dbReference>
<evidence type="ECO:0000313" key="4">
    <source>
        <dbReference type="Proteomes" id="UP001249851"/>
    </source>
</evidence>
<feature type="compositionally biased region" description="Polar residues" evidence="2">
    <location>
        <begin position="638"/>
        <end position="655"/>
    </location>
</feature>